<organism evidence="3 4">
    <name type="scientific">Ruminococcus bicirculans</name>
    <name type="common">ex Wegman et al. 2014</name>
    <dbReference type="NCBI Taxonomy" id="1160721"/>
    <lineage>
        <taxon>Bacteria</taxon>
        <taxon>Bacillati</taxon>
        <taxon>Bacillota</taxon>
        <taxon>Clostridia</taxon>
        <taxon>Eubacteriales</taxon>
        <taxon>Oscillospiraceae</taxon>
        <taxon>Ruminococcus</taxon>
    </lineage>
</organism>
<dbReference type="InterPro" id="IPR029039">
    <property type="entry name" value="Flavoprotein-like_sf"/>
</dbReference>
<dbReference type="Pfam" id="PF12724">
    <property type="entry name" value="Flavodoxin_5"/>
    <property type="match status" value="1"/>
</dbReference>
<dbReference type="Gene3D" id="3.40.50.360">
    <property type="match status" value="1"/>
</dbReference>
<reference evidence="3" key="1">
    <citation type="submission" date="2023-01" db="EMBL/GenBank/DDBJ databases">
        <title>Human gut microbiome strain richness.</title>
        <authorList>
            <person name="Chen-Liaw A."/>
        </authorList>
    </citation>
    <scope>NUCLEOTIDE SEQUENCE</scope>
    <source>
        <strain evidence="3">1001275st1_F4_1001275B_160808</strain>
    </source>
</reference>
<gene>
    <name evidence="3" type="ORF">PNU62_12705</name>
</gene>
<protein>
    <submittedName>
        <fullName evidence="3">Flavodoxin domain-containing protein</fullName>
    </submittedName>
</protein>
<dbReference type="EMBL" id="JAQMLV010000021">
    <property type="protein sequence ID" value="MDB8745881.1"/>
    <property type="molecule type" value="Genomic_DNA"/>
</dbReference>
<proteinExistence type="predicted"/>
<accession>A0AAW6EAW0</accession>
<dbReference type="PANTHER" id="PTHR38030:SF2">
    <property type="entry name" value="PROTOPORPHYRINOGEN IX DEHYDROGENASE [QUINONE]"/>
    <property type="match status" value="1"/>
</dbReference>
<keyword evidence="1" id="KW-0812">Transmembrane</keyword>
<dbReference type="RefSeq" id="WP_195389031.1">
    <property type="nucleotide sequence ID" value="NZ_JADNGL010000020.1"/>
</dbReference>
<evidence type="ECO:0000256" key="1">
    <source>
        <dbReference type="SAM" id="Phobius"/>
    </source>
</evidence>
<dbReference type="GO" id="GO:0010181">
    <property type="term" value="F:FMN binding"/>
    <property type="evidence" value="ECO:0007669"/>
    <property type="project" value="TreeGrafter"/>
</dbReference>
<evidence type="ECO:0000313" key="4">
    <source>
        <dbReference type="Proteomes" id="UP001211015"/>
    </source>
</evidence>
<sequence>MNGVILYQSKYGATKRYADWLSEETGFQCIETRKADINEIVTYDTIILGGGLYASGIAGLSFLKKYISKLTGKKIIVFCCGASPYEENAFQQIKEHNFKDNLADISLFYCRGAWDMDAMSFKDRTLCNLLRKSVAKKNPADYEIWEKALMAAGDHKCDWTDKKCIEPIIECINQ</sequence>
<feature type="domain" description="Flavodoxin" evidence="2">
    <location>
        <begin position="4"/>
        <end position="136"/>
    </location>
</feature>
<dbReference type="GO" id="GO:0070819">
    <property type="term" value="F:menaquinone-dependent protoporphyrinogen oxidase activity"/>
    <property type="evidence" value="ECO:0007669"/>
    <property type="project" value="TreeGrafter"/>
</dbReference>
<dbReference type="SUPFAM" id="SSF52218">
    <property type="entry name" value="Flavoproteins"/>
    <property type="match status" value="1"/>
</dbReference>
<keyword evidence="1" id="KW-0472">Membrane</keyword>
<dbReference type="AlphaFoldDB" id="A0AAW6EAW0"/>
<dbReference type="InterPro" id="IPR052200">
    <property type="entry name" value="Protoporphyrinogen_IX_DH"/>
</dbReference>
<keyword evidence="1" id="KW-1133">Transmembrane helix</keyword>
<comment type="caution">
    <text evidence="3">The sequence shown here is derived from an EMBL/GenBank/DDBJ whole genome shotgun (WGS) entry which is preliminary data.</text>
</comment>
<dbReference type="Proteomes" id="UP001211015">
    <property type="component" value="Unassembled WGS sequence"/>
</dbReference>
<dbReference type="GO" id="GO:0006783">
    <property type="term" value="P:heme biosynthetic process"/>
    <property type="evidence" value="ECO:0007669"/>
    <property type="project" value="TreeGrafter"/>
</dbReference>
<dbReference type="InterPro" id="IPR026816">
    <property type="entry name" value="Flavodoxin_dom"/>
</dbReference>
<name>A0AAW6EAW0_9FIRM</name>
<evidence type="ECO:0000313" key="3">
    <source>
        <dbReference type="EMBL" id="MDB8745881.1"/>
    </source>
</evidence>
<evidence type="ECO:0000259" key="2">
    <source>
        <dbReference type="Pfam" id="PF12724"/>
    </source>
</evidence>
<dbReference type="PANTHER" id="PTHR38030">
    <property type="entry name" value="PROTOPORPHYRINOGEN IX DEHYDROGENASE [MENAQUINONE]"/>
    <property type="match status" value="1"/>
</dbReference>
<feature type="transmembrane region" description="Helical" evidence="1">
    <location>
        <begin position="40"/>
        <end position="63"/>
    </location>
</feature>